<dbReference type="eggNOG" id="COG0811">
    <property type="taxonomic scope" value="Bacteria"/>
</dbReference>
<dbReference type="KEGG" id="cyc:PCC7424_3878"/>
<gene>
    <name evidence="1" type="ordered locus">PCC7424_3878</name>
</gene>
<name>B7KKC4_GLOC7</name>
<dbReference type="STRING" id="65393.PCC7424_3878"/>
<protein>
    <submittedName>
        <fullName evidence="1">Uncharacterized protein</fullName>
    </submittedName>
</protein>
<dbReference type="Proteomes" id="UP000002384">
    <property type="component" value="Chromosome"/>
</dbReference>
<organism evidence="1 2">
    <name type="scientific">Gloeothece citriformis (strain PCC 7424)</name>
    <name type="common">Cyanothece sp. (strain PCC 7424)</name>
    <dbReference type="NCBI Taxonomy" id="65393"/>
    <lineage>
        <taxon>Bacteria</taxon>
        <taxon>Bacillati</taxon>
        <taxon>Cyanobacteriota</taxon>
        <taxon>Cyanophyceae</taxon>
        <taxon>Oscillatoriophycideae</taxon>
        <taxon>Chroococcales</taxon>
        <taxon>Aphanothecaceae</taxon>
        <taxon>Gloeothece</taxon>
        <taxon>Gloeothece citriformis</taxon>
    </lineage>
</organism>
<dbReference type="RefSeq" id="WP_015955849.1">
    <property type="nucleotide sequence ID" value="NC_011729.1"/>
</dbReference>
<accession>B7KKC4</accession>
<proteinExistence type="predicted"/>
<dbReference type="EMBL" id="CP001291">
    <property type="protein sequence ID" value="ACK72257.1"/>
    <property type="molecule type" value="Genomic_DNA"/>
</dbReference>
<dbReference type="HOGENOM" id="CLU_1254220_0_0_3"/>
<dbReference type="OrthoDB" id="9798009at2"/>
<reference evidence="2" key="1">
    <citation type="journal article" date="2011" name="MBio">
        <title>Novel metabolic attributes of the genus Cyanothece, comprising a group of unicellular nitrogen-fixing Cyanobacteria.</title>
        <authorList>
            <person name="Bandyopadhyay A."/>
            <person name="Elvitigala T."/>
            <person name="Welsh E."/>
            <person name="Stockel J."/>
            <person name="Liberton M."/>
            <person name="Min H."/>
            <person name="Sherman L.A."/>
            <person name="Pakrasi H.B."/>
        </authorList>
    </citation>
    <scope>NUCLEOTIDE SEQUENCE [LARGE SCALE GENOMIC DNA]</scope>
    <source>
        <strain evidence="2">PCC 7424</strain>
    </source>
</reference>
<keyword evidence="2" id="KW-1185">Reference proteome</keyword>
<dbReference type="AlphaFoldDB" id="B7KKC4"/>
<evidence type="ECO:0000313" key="1">
    <source>
        <dbReference type="EMBL" id="ACK72257.1"/>
    </source>
</evidence>
<sequence>MSEAKENLLGTLGNIDQMLQNTRQTVQQELEQFRLNYQSALQEFFSEQNNLLNETLGQQREGLSQVVTNLQDTFNEEAIKRQQMTEQLDESLDKIQKTVQVVNNLASAIGMNSSERLGQLQELARTIGNEAHRVEKAYQAMTDQFSETLRLSNEQLNNYLKQAQESYSYSFKEADQATAQWCQQLNKTSYSLMDVAKYLVAAADDLNMKSYTNNGKESNQ</sequence>
<evidence type="ECO:0000313" key="2">
    <source>
        <dbReference type="Proteomes" id="UP000002384"/>
    </source>
</evidence>